<dbReference type="PANTHER" id="PTHR23349:SF68">
    <property type="entry name" value="FI14601P"/>
    <property type="match status" value="1"/>
</dbReference>
<dbReference type="InterPro" id="IPR011598">
    <property type="entry name" value="bHLH_dom"/>
</dbReference>
<dbReference type="InterPro" id="IPR050283">
    <property type="entry name" value="E-box_TF_Regulators"/>
</dbReference>
<feature type="domain" description="BHLH" evidence="6">
    <location>
        <begin position="135"/>
        <end position="187"/>
    </location>
</feature>
<keyword evidence="4" id="KW-0804">Transcription</keyword>
<dbReference type="SMART" id="SM00353">
    <property type="entry name" value="HLH"/>
    <property type="match status" value="1"/>
</dbReference>
<dbReference type="GO" id="GO:0005634">
    <property type="term" value="C:nucleus"/>
    <property type="evidence" value="ECO:0007669"/>
    <property type="project" value="UniProtKB-SubCell"/>
</dbReference>
<dbReference type="GO" id="GO:0032502">
    <property type="term" value="P:developmental process"/>
    <property type="evidence" value="ECO:0007669"/>
    <property type="project" value="TreeGrafter"/>
</dbReference>
<evidence type="ECO:0000256" key="2">
    <source>
        <dbReference type="ARBA" id="ARBA00023015"/>
    </source>
</evidence>
<evidence type="ECO:0000259" key="6">
    <source>
        <dbReference type="PROSITE" id="PS50888"/>
    </source>
</evidence>
<organism evidence="7 8">
    <name type="scientific">Tigriopus californicus</name>
    <name type="common">Marine copepod</name>
    <dbReference type="NCBI Taxonomy" id="6832"/>
    <lineage>
        <taxon>Eukaryota</taxon>
        <taxon>Metazoa</taxon>
        <taxon>Ecdysozoa</taxon>
        <taxon>Arthropoda</taxon>
        <taxon>Crustacea</taxon>
        <taxon>Multicrustacea</taxon>
        <taxon>Hexanauplia</taxon>
        <taxon>Copepoda</taxon>
        <taxon>Harpacticoida</taxon>
        <taxon>Harpacticidae</taxon>
        <taxon>Tigriopus</taxon>
    </lineage>
</organism>
<dbReference type="PANTHER" id="PTHR23349">
    <property type="entry name" value="BASIC HELIX-LOOP-HELIX TRANSCRIPTION FACTOR, TWIST"/>
    <property type="match status" value="1"/>
</dbReference>
<dbReference type="InterPro" id="IPR036638">
    <property type="entry name" value="HLH_DNA-bd_sf"/>
</dbReference>
<dbReference type="Proteomes" id="UP000318571">
    <property type="component" value="Chromosome 3"/>
</dbReference>
<dbReference type="FunFam" id="4.10.280.10:FF:000010">
    <property type="entry name" value="Scleraxis bHLH transcription factor"/>
    <property type="match status" value="1"/>
</dbReference>
<proteinExistence type="predicted"/>
<name>A0A553P688_TIGCA</name>
<evidence type="ECO:0000256" key="1">
    <source>
        <dbReference type="ARBA" id="ARBA00004123"/>
    </source>
</evidence>
<dbReference type="Pfam" id="PF00010">
    <property type="entry name" value="HLH"/>
    <property type="match status" value="1"/>
</dbReference>
<keyword evidence="3" id="KW-0238">DNA-binding</keyword>
<gene>
    <name evidence="7" type="ORF">TCAL_00943</name>
</gene>
<protein>
    <recommendedName>
        <fullName evidence="6">BHLH domain-containing protein</fullName>
    </recommendedName>
</protein>
<dbReference type="PROSITE" id="PS50888">
    <property type="entry name" value="BHLH"/>
    <property type="match status" value="1"/>
</dbReference>
<keyword evidence="8" id="KW-1185">Reference proteome</keyword>
<comment type="caution">
    <text evidence="7">The sequence shown here is derived from an EMBL/GenBank/DDBJ whole genome shotgun (WGS) entry which is preliminary data.</text>
</comment>
<evidence type="ECO:0000256" key="4">
    <source>
        <dbReference type="ARBA" id="ARBA00023163"/>
    </source>
</evidence>
<dbReference type="GO" id="GO:0000981">
    <property type="term" value="F:DNA-binding transcription factor activity, RNA polymerase II-specific"/>
    <property type="evidence" value="ECO:0007669"/>
    <property type="project" value="TreeGrafter"/>
</dbReference>
<dbReference type="Gene3D" id="4.10.280.10">
    <property type="entry name" value="Helix-loop-helix DNA-binding domain"/>
    <property type="match status" value="1"/>
</dbReference>
<reference evidence="7 8" key="1">
    <citation type="journal article" date="2018" name="Nat. Ecol. Evol.">
        <title>Genomic signatures of mitonuclear coevolution across populations of Tigriopus californicus.</title>
        <authorList>
            <person name="Barreto F.S."/>
            <person name="Watson E.T."/>
            <person name="Lima T.G."/>
            <person name="Willett C.S."/>
            <person name="Edmands S."/>
            <person name="Li W."/>
            <person name="Burton R.S."/>
        </authorList>
    </citation>
    <scope>NUCLEOTIDE SEQUENCE [LARGE SCALE GENOMIC DNA]</scope>
    <source>
        <strain evidence="7 8">San Diego</strain>
    </source>
</reference>
<sequence length="257" mass="29077">MIFETGGSSRFGSVMADHVRFSSAHLIKDESVVNGNGYHDDYSRGNPMGYPNCYYGPPGIAPMEIEDPWKPIGAVTTSISPHQSMYPSSDAPYHHHPSPQYPGYTREMTCQSPDCGPRFGGDLDHKNHLFPVPEKRKCGSNKKERRRTQSINNAFANLRDCIPNVPCDTKLSKIKTLRLATSYIDYLMTLLNTNDPAMFIEGFKADIHKKWNEKSEEQKRKELEAELTNSGTAHRIRSKRSGARTGWPQHVWALELH</sequence>
<evidence type="ECO:0000313" key="8">
    <source>
        <dbReference type="Proteomes" id="UP000318571"/>
    </source>
</evidence>
<dbReference type="STRING" id="6832.A0A553P688"/>
<evidence type="ECO:0000313" key="7">
    <source>
        <dbReference type="EMBL" id="TRY73191.1"/>
    </source>
</evidence>
<dbReference type="AlphaFoldDB" id="A0A553P688"/>
<evidence type="ECO:0000256" key="5">
    <source>
        <dbReference type="ARBA" id="ARBA00023242"/>
    </source>
</evidence>
<dbReference type="CDD" id="cd11466">
    <property type="entry name" value="bHLH_TS_HAND"/>
    <property type="match status" value="1"/>
</dbReference>
<dbReference type="SUPFAM" id="SSF47459">
    <property type="entry name" value="HLH, helix-loop-helix DNA-binding domain"/>
    <property type="match status" value="1"/>
</dbReference>
<evidence type="ECO:0000256" key="3">
    <source>
        <dbReference type="ARBA" id="ARBA00023125"/>
    </source>
</evidence>
<keyword evidence="2" id="KW-0805">Transcription regulation</keyword>
<accession>A0A553P688</accession>
<comment type="subcellular location">
    <subcellularLocation>
        <location evidence="1">Nucleus</location>
    </subcellularLocation>
</comment>
<dbReference type="EMBL" id="VCGU01000007">
    <property type="protein sequence ID" value="TRY73191.1"/>
    <property type="molecule type" value="Genomic_DNA"/>
</dbReference>
<dbReference type="GO" id="GO:0046983">
    <property type="term" value="F:protein dimerization activity"/>
    <property type="evidence" value="ECO:0007669"/>
    <property type="project" value="InterPro"/>
</dbReference>
<dbReference type="GO" id="GO:0000977">
    <property type="term" value="F:RNA polymerase II transcription regulatory region sequence-specific DNA binding"/>
    <property type="evidence" value="ECO:0007669"/>
    <property type="project" value="TreeGrafter"/>
</dbReference>
<dbReference type="OrthoDB" id="10055449at2759"/>
<keyword evidence="5" id="KW-0539">Nucleus</keyword>